<reference evidence="1 2" key="1">
    <citation type="journal article" date="2018" name="Genome Biol. Evol.">
        <title>Multiple Roots of Fruiting Body Formation in Amoebozoa.</title>
        <authorList>
            <person name="Hillmann F."/>
            <person name="Forbes G."/>
            <person name="Novohradska S."/>
            <person name="Ferling I."/>
            <person name="Riege K."/>
            <person name="Groth M."/>
            <person name="Westermann M."/>
            <person name="Marz M."/>
            <person name="Spaller T."/>
            <person name="Winckler T."/>
            <person name="Schaap P."/>
            <person name="Glockner G."/>
        </authorList>
    </citation>
    <scope>NUCLEOTIDE SEQUENCE [LARGE SCALE GENOMIC DNA]</scope>
    <source>
        <strain evidence="1 2">Jena</strain>
    </source>
</reference>
<accession>A0A2P6N241</accession>
<dbReference type="InParanoid" id="A0A2P6N241"/>
<name>A0A2P6N241_9EUKA</name>
<sequence>MSFDKICDSLENGLNKWEEFCESGSEVAKPIFRYSVVPTAVIATILFHPQAFSLNWLTLFFPLGMRFMPKRDVEGVSPKIPLGVPRVTVTPSSGSFIEYLLKAAVIFNDDDYFKIFLQDQYVNMDETPVTINFNLQMFCRHRRGSRSIDFGDNRSGIRMSYNTPLDVYPYQSCLKRRSLDLEARRSLYSHNFGMLSDAHLSIKGVRCRVEEDGAKYEKSEELTIVQKLEGRGEWKESESSIVPTTMKILYYRTS</sequence>
<keyword evidence="2" id="KW-1185">Reference proteome</keyword>
<comment type="caution">
    <text evidence="1">The sequence shown here is derived from an EMBL/GenBank/DDBJ whole genome shotgun (WGS) entry which is preliminary data.</text>
</comment>
<evidence type="ECO:0000313" key="2">
    <source>
        <dbReference type="Proteomes" id="UP000241769"/>
    </source>
</evidence>
<dbReference type="AlphaFoldDB" id="A0A2P6N241"/>
<gene>
    <name evidence="1" type="ORF">PROFUN_14724</name>
</gene>
<dbReference type="EMBL" id="MDYQ01000245">
    <property type="protein sequence ID" value="PRP78024.1"/>
    <property type="molecule type" value="Genomic_DNA"/>
</dbReference>
<dbReference type="Proteomes" id="UP000241769">
    <property type="component" value="Unassembled WGS sequence"/>
</dbReference>
<proteinExistence type="predicted"/>
<organism evidence="1 2">
    <name type="scientific">Planoprotostelium fungivorum</name>
    <dbReference type="NCBI Taxonomy" id="1890364"/>
    <lineage>
        <taxon>Eukaryota</taxon>
        <taxon>Amoebozoa</taxon>
        <taxon>Evosea</taxon>
        <taxon>Variosea</taxon>
        <taxon>Cavosteliida</taxon>
        <taxon>Cavosteliaceae</taxon>
        <taxon>Planoprotostelium</taxon>
    </lineage>
</organism>
<evidence type="ECO:0000313" key="1">
    <source>
        <dbReference type="EMBL" id="PRP78024.1"/>
    </source>
</evidence>
<protein>
    <submittedName>
        <fullName evidence="1">Uncharacterized protein</fullName>
    </submittedName>
</protein>